<sequence length="230" mass="26201">MIFIILTSIIFNQTYLIDNPSPSFLSHGEYLIGFRLQGNNGIMANFGIGLFDRLNMGVSYSGDSILGSGKPTFPQKRGPEFQIRLKIIGEESFVFPDVILGFDTQGFGSYDSTKNGYTVPEKMFYLLLGKTIDFTNTNISGGVNYRDKVNFFLSISQLLPSDFNLILEYSSSFYDEKRDIRNYGFLNTGIAWNFSEQVRFLFALREIIKNHHNNSCHLNRIAYITFQSGF</sequence>
<evidence type="ECO:0000313" key="1">
    <source>
        <dbReference type="EMBL" id="HGQ54957.1"/>
    </source>
</evidence>
<protein>
    <submittedName>
        <fullName evidence="1">Uncharacterized protein</fullName>
    </submittedName>
</protein>
<accession>A0A7V4CH97</accession>
<comment type="caution">
    <text evidence="1">The sequence shown here is derived from an EMBL/GenBank/DDBJ whole genome shotgun (WGS) entry which is preliminary data.</text>
</comment>
<name>A0A7V4CH97_UNCW3</name>
<reference evidence="1" key="1">
    <citation type="journal article" date="2020" name="mSystems">
        <title>Genome- and Community-Level Interaction Insights into Carbon Utilization and Element Cycling Functions of Hydrothermarchaeota in Hydrothermal Sediment.</title>
        <authorList>
            <person name="Zhou Z."/>
            <person name="Liu Y."/>
            <person name="Xu W."/>
            <person name="Pan J."/>
            <person name="Luo Z.H."/>
            <person name="Li M."/>
        </authorList>
    </citation>
    <scope>NUCLEOTIDE SEQUENCE [LARGE SCALE GENOMIC DNA]</scope>
    <source>
        <strain evidence="1">SpSt-655</strain>
    </source>
</reference>
<gene>
    <name evidence="1" type="ORF">ENU28_00655</name>
</gene>
<organism evidence="1">
    <name type="scientific">candidate division WOR-3 bacterium</name>
    <dbReference type="NCBI Taxonomy" id="2052148"/>
    <lineage>
        <taxon>Bacteria</taxon>
        <taxon>Bacteria division WOR-3</taxon>
    </lineage>
</organism>
<dbReference type="EMBL" id="DTBX01000024">
    <property type="protein sequence ID" value="HGQ54957.1"/>
    <property type="molecule type" value="Genomic_DNA"/>
</dbReference>
<proteinExistence type="predicted"/>
<dbReference type="AlphaFoldDB" id="A0A7V4CH97"/>